<evidence type="ECO:0000313" key="10">
    <source>
        <dbReference type="EMBL" id="AUX44280.1"/>
    </source>
</evidence>
<evidence type="ECO:0000256" key="8">
    <source>
        <dbReference type="PIRSR" id="PIRSR001480-2"/>
    </source>
</evidence>
<dbReference type="InterPro" id="IPR018050">
    <property type="entry name" value="Pmannose_isomerase-type1_CS"/>
</dbReference>
<feature type="domain" description="Phosphomannose isomerase type I catalytic" evidence="9">
    <location>
        <begin position="1"/>
        <end position="149"/>
    </location>
</feature>
<feature type="binding site" evidence="8">
    <location>
        <position position="263"/>
    </location>
    <ligand>
        <name>Zn(2+)</name>
        <dbReference type="ChEBI" id="CHEBI:29105"/>
    </ligand>
</feature>
<keyword evidence="6 10" id="KW-0413">Isomerase</keyword>
<dbReference type="PRINTS" id="PR00714">
    <property type="entry name" value="MAN6PISMRASE"/>
</dbReference>
<feature type="binding site" evidence="8">
    <location>
        <position position="133"/>
    </location>
    <ligand>
        <name>Zn(2+)</name>
        <dbReference type="ChEBI" id="CHEBI:29105"/>
    </ligand>
</feature>
<dbReference type="Pfam" id="PF20511">
    <property type="entry name" value="PMI_typeI_cat"/>
    <property type="match status" value="1"/>
</dbReference>
<dbReference type="Gene3D" id="1.10.441.10">
    <property type="entry name" value="Phosphomannose Isomerase, domain 2"/>
    <property type="match status" value="1"/>
</dbReference>
<dbReference type="InterPro" id="IPR046457">
    <property type="entry name" value="PMI_typeI_cat"/>
</dbReference>
<gene>
    <name evidence="10" type="primary">manA</name>
    <name evidence="10" type="ORF">SOCE26_057440</name>
</gene>
<dbReference type="RefSeq" id="WP_104982833.1">
    <property type="nucleotide sequence ID" value="NZ_CP012673.1"/>
</dbReference>
<evidence type="ECO:0000256" key="5">
    <source>
        <dbReference type="ARBA" id="ARBA00022833"/>
    </source>
</evidence>
<feature type="binding site" evidence="8">
    <location>
        <position position="96"/>
    </location>
    <ligand>
        <name>Zn(2+)</name>
        <dbReference type="ChEBI" id="CHEBI:29105"/>
    </ligand>
</feature>
<dbReference type="GO" id="GO:0005975">
    <property type="term" value="P:carbohydrate metabolic process"/>
    <property type="evidence" value="ECO:0007669"/>
    <property type="project" value="InterPro"/>
</dbReference>
<dbReference type="EC" id="5.3.1.8" evidence="3"/>
<dbReference type="AlphaFoldDB" id="A0A2L0EYB7"/>
<dbReference type="GO" id="GO:0005829">
    <property type="term" value="C:cytosol"/>
    <property type="evidence" value="ECO:0007669"/>
    <property type="project" value="TreeGrafter"/>
</dbReference>
<accession>A0A2L0EYB7</accession>
<comment type="cofactor">
    <cofactor evidence="8">
        <name>Zn(2+)</name>
        <dbReference type="ChEBI" id="CHEBI:29105"/>
    </cofactor>
    <text evidence="8">Binds 1 zinc ion per subunit.</text>
</comment>
<dbReference type="EMBL" id="CP012673">
    <property type="protein sequence ID" value="AUX44280.1"/>
    <property type="molecule type" value="Genomic_DNA"/>
</dbReference>
<dbReference type="CDD" id="cd07011">
    <property type="entry name" value="cupin_PMI_type_I_N"/>
    <property type="match status" value="1"/>
</dbReference>
<keyword evidence="4 8" id="KW-0479">Metal-binding</keyword>
<evidence type="ECO:0000256" key="4">
    <source>
        <dbReference type="ARBA" id="ARBA00022723"/>
    </source>
</evidence>
<feature type="active site" evidence="7">
    <location>
        <position position="282"/>
    </location>
</feature>
<name>A0A2L0EYB7_SORCE</name>
<dbReference type="Gene3D" id="2.60.120.10">
    <property type="entry name" value="Jelly Rolls"/>
    <property type="match status" value="2"/>
</dbReference>
<dbReference type="PANTHER" id="PTHR10309">
    <property type="entry name" value="MANNOSE-6-PHOSPHATE ISOMERASE"/>
    <property type="match status" value="1"/>
</dbReference>
<proteinExistence type="inferred from homology"/>
<evidence type="ECO:0000259" key="9">
    <source>
        <dbReference type="Pfam" id="PF20511"/>
    </source>
</evidence>
<dbReference type="PANTHER" id="PTHR10309:SF0">
    <property type="entry name" value="MANNOSE-6-PHOSPHATE ISOMERASE"/>
    <property type="match status" value="1"/>
</dbReference>
<dbReference type="InterPro" id="IPR011051">
    <property type="entry name" value="RmlC_Cupin_sf"/>
</dbReference>
<reference evidence="10 11" key="1">
    <citation type="submission" date="2015-09" db="EMBL/GenBank/DDBJ databases">
        <title>Sorangium comparison.</title>
        <authorList>
            <person name="Zaburannyi N."/>
            <person name="Bunk B."/>
            <person name="Overmann J."/>
            <person name="Mueller R."/>
        </authorList>
    </citation>
    <scope>NUCLEOTIDE SEQUENCE [LARGE SCALE GENOMIC DNA]</scope>
    <source>
        <strain evidence="10 11">So ce26</strain>
    </source>
</reference>
<keyword evidence="5 8" id="KW-0862">Zinc</keyword>
<dbReference type="Proteomes" id="UP000238348">
    <property type="component" value="Chromosome"/>
</dbReference>
<dbReference type="PROSITE" id="PS00965">
    <property type="entry name" value="PMI_I_1"/>
    <property type="match status" value="1"/>
</dbReference>
<dbReference type="GO" id="GO:0004476">
    <property type="term" value="F:mannose-6-phosphate isomerase activity"/>
    <property type="evidence" value="ECO:0007669"/>
    <property type="project" value="UniProtKB-EC"/>
</dbReference>
<feature type="binding site" evidence="8">
    <location>
        <position position="98"/>
    </location>
    <ligand>
        <name>Zn(2+)</name>
        <dbReference type="ChEBI" id="CHEBI:29105"/>
    </ligand>
</feature>
<evidence type="ECO:0000256" key="6">
    <source>
        <dbReference type="ARBA" id="ARBA00023235"/>
    </source>
</evidence>
<comment type="catalytic activity">
    <reaction evidence="1">
        <text>D-mannose 6-phosphate = D-fructose 6-phosphate</text>
        <dbReference type="Rhea" id="RHEA:12356"/>
        <dbReference type="ChEBI" id="CHEBI:58735"/>
        <dbReference type="ChEBI" id="CHEBI:61527"/>
        <dbReference type="EC" id="5.3.1.8"/>
    </reaction>
</comment>
<comment type="similarity">
    <text evidence="2">Belongs to the mannose-6-phosphate isomerase type 1 family.</text>
</comment>
<dbReference type="InterPro" id="IPR014710">
    <property type="entry name" value="RmlC-like_jellyroll"/>
</dbReference>
<dbReference type="NCBIfam" id="TIGR00218">
    <property type="entry name" value="manA"/>
    <property type="match status" value="1"/>
</dbReference>
<evidence type="ECO:0000313" key="11">
    <source>
        <dbReference type="Proteomes" id="UP000238348"/>
    </source>
</evidence>
<evidence type="ECO:0000256" key="1">
    <source>
        <dbReference type="ARBA" id="ARBA00000757"/>
    </source>
</evidence>
<evidence type="ECO:0000256" key="3">
    <source>
        <dbReference type="ARBA" id="ARBA00011956"/>
    </source>
</evidence>
<dbReference type="InterPro" id="IPR016305">
    <property type="entry name" value="Mannose-6-P_Isomerase"/>
</dbReference>
<dbReference type="OrthoDB" id="9792649at2"/>
<evidence type="ECO:0000256" key="2">
    <source>
        <dbReference type="ARBA" id="ARBA00010772"/>
    </source>
</evidence>
<dbReference type="PIRSF" id="PIRSF001480">
    <property type="entry name" value="Mannose-6-phosphate_isomerase"/>
    <property type="match status" value="1"/>
</dbReference>
<protein>
    <recommendedName>
        <fullName evidence="3">mannose-6-phosphate isomerase</fullName>
        <ecNumber evidence="3">5.3.1.8</ecNumber>
    </recommendedName>
</protein>
<organism evidence="10 11">
    <name type="scientific">Sorangium cellulosum</name>
    <name type="common">Polyangium cellulosum</name>
    <dbReference type="NCBI Taxonomy" id="56"/>
    <lineage>
        <taxon>Bacteria</taxon>
        <taxon>Pseudomonadati</taxon>
        <taxon>Myxococcota</taxon>
        <taxon>Polyangia</taxon>
        <taxon>Polyangiales</taxon>
        <taxon>Polyangiaceae</taxon>
        <taxon>Sorangium</taxon>
    </lineage>
</organism>
<dbReference type="SUPFAM" id="SSF51182">
    <property type="entry name" value="RmlC-like cupins"/>
    <property type="match status" value="1"/>
</dbReference>
<evidence type="ECO:0000256" key="7">
    <source>
        <dbReference type="PIRSR" id="PIRSR001480-1"/>
    </source>
</evidence>
<dbReference type="InterPro" id="IPR001250">
    <property type="entry name" value="Man6P_Isoase-1"/>
</dbReference>
<sequence>MFSLENRVQDYAWGSRTAIASLLGQAPSDKPQAELWMGAHPAASSCIELDGRRERLVDAIPERAEAFLGAPAVERFGPRLPFLLKVLAADQPLSLQAHPDEAQARRGFEAENAAGVPIDAPERTYRDPNHKPELICALTPFDALCGFRPADALAEVLELLAGGPGDALVPRGGAPIDAAAVARLVEGLLALEPAARRELVASVVEACGAGARAGHGWLARPCSWALRLNELYPGDVGVVIALLLNDVHLEPGEALYLPPRRLHAYVRGVGIEIMASSDNVLRGGLTPKRVNVGELLQVLDFSPWRVDRVTPRLAGAELFYDTPAPEFRLSRIELDPPAAWRSTERRGPEIVLCTLGEARLSGAHGEARELRQGESTFIPFASGMYTIEGQGQFFRAAVGGG</sequence>
<dbReference type="GO" id="GO:0008270">
    <property type="term" value="F:zinc ion binding"/>
    <property type="evidence" value="ECO:0007669"/>
    <property type="project" value="InterPro"/>
</dbReference>
<dbReference type="GO" id="GO:0009298">
    <property type="term" value="P:GDP-mannose biosynthetic process"/>
    <property type="evidence" value="ECO:0007669"/>
    <property type="project" value="InterPro"/>
</dbReference>